<sequence>MEAIDNSLFEFLYPDNEGSTASSEEASNMSDDGGSELEEIHPRVPGSPSPSPLPADDNVHQRSTALKLSQLNEDKTYAAVKQTTAMMEATGINLPIYLDALSWGNAKCTKDPSIWYQHSALMHSRELPGLLEQWRKPPRSSASITRPSGATQTMNEFALAATIDVINRELKELGPSFRLRAGEDVNAEQLTEVGIGRMISRMKETAPKFWQLLAQSLTFQEARKKKGEDQPEKV</sequence>
<comment type="caution">
    <text evidence="2">The sequence shown here is derived from an EMBL/GenBank/DDBJ whole genome shotgun (WGS) entry which is preliminary data.</text>
</comment>
<evidence type="ECO:0000313" key="2">
    <source>
        <dbReference type="EMBL" id="RXW12161.1"/>
    </source>
</evidence>
<evidence type="ECO:0000256" key="1">
    <source>
        <dbReference type="SAM" id="MobiDB-lite"/>
    </source>
</evidence>
<gene>
    <name evidence="2" type="ORF">EST38_g13692</name>
</gene>
<proteinExistence type="predicted"/>
<reference evidence="2 3" key="1">
    <citation type="submission" date="2019-01" db="EMBL/GenBank/DDBJ databases">
        <title>Draft genome sequence of Psathyrella aberdarensis IHI B618.</title>
        <authorList>
            <person name="Buettner E."/>
            <person name="Kellner H."/>
        </authorList>
    </citation>
    <scope>NUCLEOTIDE SEQUENCE [LARGE SCALE GENOMIC DNA]</scope>
    <source>
        <strain evidence="2 3">IHI B618</strain>
    </source>
</reference>
<dbReference type="OrthoDB" id="3203379at2759"/>
<name>A0A4Q2D1K3_9AGAR</name>
<accession>A0A4Q2D1K3</accession>
<protein>
    <submittedName>
        <fullName evidence="2">Uncharacterized protein</fullName>
    </submittedName>
</protein>
<dbReference type="EMBL" id="SDEE01001378">
    <property type="protein sequence ID" value="RXW12161.1"/>
    <property type="molecule type" value="Genomic_DNA"/>
</dbReference>
<organism evidence="2 3">
    <name type="scientific">Candolleomyces aberdarensis</name>
    <dbReference type="NCBI Taxonomy" id="2316362"/>
    <lineage>
        <taxon>Eukaryota</taxon>
        <taxon>Fungi</taxon>
        <taxon>Dikarya</taxon>
        <taxon>Basidiomycota</taxon>
        <taxon>Agaricomycotina</taxon>
        <taxon>Agaricomycetes</taxon>
        <taxon>Agaricomycetidae</taxon>
        <taxon>Agaricales</taxon>
        <taxon>Agaricineae</taxon>
        <taxon>Psathyrellaceae</taxon>
        <taxon>Candolleomyces</taxon>
    </lineage>
</organism>
<dbReference type="Proteomes" id="UP000290288">
    <property type="component" value="Unassembled WGS sequence"/>
</dbReference>
<feature type="region of interest" description="Disordered" evidence="1">
    <location>
        <begin position="1"/>
        <end position="58"/>
    </location>
</feature>
<keyword evidence="3" id="KW-1185">Reference proteome</keyword>
<dbReference type="STRING" id="2316362.A0A4Q2D1K3"/>
<feature type="compositionally biased region" description="Polar residues" evidence="1">
    <location>
        <begin position="17"/>
        <end position="30"/>
    </location>
</feature>
<dbReference type="AlphaFoldDB" id="A0A4Q2D1K3"/>
<evidence type="ECO:0000313" key="3">
    <source>
        <dbReference type="Proteomes" id="UP000290288"/>
    </source>
</evidence>